<accession>A0A501WES1</accession>
<feature type="signal peptide" evidence="1">
    <location>
        <begin position="1"/>
        <end position="26"/>
    </location>
</feature>
<dbReference type="AlphaFoldDB" id="A0A501WES1"/>
<dbReference type="RefSeq" id="WP_140621669.1">
    <property type="nucleotide sequence ID" value="NZ_VFRQ01000005.1"/>
</dbReference>
<reference evidence="2 3" key="1">
    <citation type="submission" date="2019-06" db="EMBL/GenBank/DDBJ databases">
        <title>A novel bacterium of genus Pontibacter, isolated from marine sediment.</title>
        <authorList>
            <person name="Huang H."/>
            <person name="Mo K."/>
            <person name="Hu Y."/>
        </authorList>
    </citation>
    <scope>NUCLEOTIDE SEQUENCE [LARGE SCALE GENOMIC DNA]</scope>
    <source>
        <strain evidence="2 3">HB172049</strain>
    </source>
</reference>
<keyword evidence="3" id="KW-1185">Reference proteome</keyword>
<dbReference type="OrthoDB" id="2518538at2"/>
<dbReference type="EMBL" id="VFRQ01000005">
    <property type="protein sequence ID" value="TPE44046.1"/>
    <property type="molecule type" value="Genomic_DNA"/>
</dbReference>
<name>A0A501WES1_9BACT</name>
<dbReference type="Gene3D" id="2.60.120.260">
    <property type="entry name" value="Galactose-binding domain-like"/>
    <property type="match status" value="1"/>
</dbReference>
<sequence>MRRSLKSIYTLFLVGICALLSQCASVKDSSGASEVTFNSLLQEMADRESLARYPSPAYTLAQFSSYDRAMQKPGDSTWFANWDRSMFLREETTKGRQEYVLFDTTGPGAVVRFWMTFAGEDSGKGTLRFYLDGSEEPVIAAPAMDVLSGNVLTDGPLATSVSDATDYKMRGHNLYLPIPYAKSCKITYESQNIKDAGAKTGGEAVYYNINYRTYQDASVKTFTMADVGADNPVLKTVQEKLSSRYRGTDELKTASHPVSGEIKAGNSLAVSLAEGPHAVRQIKLKLEADNLEQALRSTVLEISFDGERTVWSPVGDFFGTGYQLRSSNTWYTKVDTVTGELSAWWVMPFEKEAKLTVHNLTDAPVTVEGEVLTSPWKWDDRSMHFGASWHQFTNLFTGEMKNNEGGGDPFDINYVQLDGKGTYVGDAITLFNTVYAWWGEGDEKVYVDGENFPSHVGTGTEDYYGYAWCRPERFSNHPFIAQPDGSGNFVPGYTMNMRFRGLDAIPFSNTLKFDMEMWHWTRAHINFAPVSFYYMLPGGKTNIAPDVENAKEPVVLKRSDLISPVVADGKIEGEQMIFENATGGNFRYQNTQKYGWSDNMQVFWHDTNVGDKLKLSFVSDKAGKFHVAAHLTKAPDYGKFKFSLNGKEVKNIVDGYSKEVKTETVNLGRFALQQGQNTLEVEVVQSRPNEKETAFFGLDYLSVDQYPKL</sequence>
<dbReference type="Gene3D" id="2.60.120.1390">
    <property type="match status" value="3"/>
</dbReference>
<comment type="caution">
    <text evidence="2">The sequence shown here is derived from an EMBL/GenBank/DDBJ whole genome shotgun (WGS) entry which is preliminary data.</text>
</comment>
<proteinExistence type="predicted"/>
<evidence type="ECO:0000256" key="1">
    <source>
        <dbReference type="SAM" id="SignalP"/>
    </source>
</evidence>
<keyword evidence="1" id="KW-0732">Signal</keyword>
<evidence type="ECO:0000313" key="2">
    <source>
        <dbReference type="EMBL" id="TPE44046.1"/>
    </source>
</evidence>
<feature type="chain" id="PRO_5021428729" evidence="1">
    <location>
        <begin position="27"/>
        <end position="709"/>
    </location>
</feature>
<gene>
    <name evidence="2" type="ORF">FJM65_11540</name>
</gene>
<organism evidence="2 3">
    <name type="scientific">Pontibacter mangrovi</name>
    <dbReference type="NCBI Taxonomy" id="2589816"/>
    <lineage>
        <taxon>Bacteria</taxon>
        <taxon>Pseudomonadati</taxon>
        <taxon>Bacteroidota</taxon>
        <taxon>Cytophagia</taxon>
        <taxon>Cytophagales</taxon>
        <taxon>Hymenobacteraceae</taxon>
        <taxon>Pontibacter</taxon>
    </lineage>
</organism>
<dbReference type="InterPro" id="IPR021345">
    <property type="entry name" value="DUF2961"/>
</dbReference>
<protein>
    <submittedName>
        <fullName evidence="2">DUF2961 domain-containing protein</fullName>
    </submittedName>
</protein>
<dbReference type="Proteomes" id="UP000316727">
    <property type="component" value="Unassembled WGS sequence"/>
</dbReference>
<evidence type="ECO:0000313" key="3">
    <source>
        <dbReference type="Proteomes" id="UP000316727"/>
    </source>
</evidence>
<dbReference type="Pfam" id="PF11175">
    <property type="entry name" value="DUF2961"/>
    <property type="match status" value="1"/>
</dbReference>